<reference evidence="1" key="1">
    <citation type="submission" date="2021-03" db="EMBL/GenBank/DDBJ databases">
        <authorList>
            <person name="Kim M.K."/>
        </authorList>
    </citation>
    <scope>NUCLEOTIDE SEQUENCE</scope>
    <source>
        <strain evidence="1">BT186</strain>
    </source>
</reference>
<dbReference type="RefSeq" id="WP_206986673.1">
    <property type="nucleotide sequence ID" value="NZ_JAFLQZ010000023.1"/>
</dbReference>
<dbReference type="EMBL" id="JAFLQZ010000023">
    <property type="protein sequence ID" value="MBO0360758.1"/>
    <property type="molecule type" value="Genomic_DNA"/>
</dbReference>
<name>A0A939F3K5_9BACT</name>
<protein>
    <submittedName>
        <fullName evidence="1">Uncharacterized protein</fullName>
    </submittedName>
</protein>
<dbReference type="AlphaFoldDB" id="A0A939F3K5"/>
<organism evidence="1 2">
    <name type="scientific">Hymenobacter telluris</name>
    <dbReference type="NCBI Taxonomy" id="2816474"/>
    <lineage>
        <taxon>Bacteria</taxon>
        <taxon>Pseudomonadati</taxon>
        <taxon>Bacteroidota</taxon>
        <taxon>Cytophagia</taxon>
        <taxon>Cytophagales</taxon>
        <taxon>Hymenobacteraceae</taxon>
        <taxon>Hymenobacter</taxon>
    </lineage>
</organism>
<keyword evidence="2" id="KW-1185">Reference proteome</keyword>
<evidence type="ECO:0000313" key="1">
    <source>
        <dbReference type="EMBL" id="MBO0360758.1"/>
    </source>
</evidence>
<comment type="caution">
    <text evidence="1">The sequence shown here is derived from an EMBL/GenBank/DDBJ whole genome shotgun (WGS) entry which is preliminary data.</text>
</comment>
<evidence type="ECO:0000313" key="2">
    <source>
        <dbReference type="Proteomes" id="UP000664144"/>
    </source>
</evidence>
<proteinExistence type="predicted"/>
<dbReference type="Proteomes" id="UP000664144">
    <property type="component" value="Unassembled WGS sequence"/>
</dbReference>
<accession>A0A939F3K5</accession>
<gene>
    <name evidence="1" type="ORF">J0X19_22550</name>
</gene>
<sequence length="122" mass="13544">MAECFLAQNCTRILNDNTNVTSITPDVGIWLATEYLPHIEAAGVEYMAWVHSSNIDTQACTDVALYDLMTPVVALFNDLASAYSWLRAVKFKAPVFAVPSTKNSVYQDLFSYSLAPSPVYLR</sequence>